<proteinExistence type="predicted"/>
<feature type="compositionally biased region" description="Low complexity" evidence="1">
    <location>
        <begin position="172"/>
        <end position="210"/>
    </location>
</feature>
<comment type="caution">
    <text evidence="2">The sequence shown here is derived from an EMBL/GenBank/DDBJ whole genome shotgun (WGS) entry which is preliminary data.</text>
</comment>
<keyword evidence="3" id="KW-1185">Reference proteome</keyword>
<evidence type="ECO:0000256" key="1">
    <source>
        <dbReference type="SAM" id="MobiDB-lite"/>
    </source>
</evidence>
<feature type="region of interest" description="Disordered" evidence="1">
    <location>
        <begin position="168"/>
        <end position="220"/>
    </location>
</feature>
<name>A0A813D3A7_POLGL</name>
<evidence type="ECO:0000313" key="3">
    <source>
        <dbReference type="Proteomes" id="UP000654075"/>
    </source>
</evidence>
<gene>
    <name evidence="2" type="ORF">PGLA1383_LOCUS1391</name>
</gene>
<evidence type="ECO:0000313" key="2">
    <source>
        <dbReference type="EMBL" id="CAE8582392.1"/>
    </source>
</evidence>
<reference evidence="2" key="1">
    <citation type="submission" date="2021-02" db="EMBL/GenBank/DDBJ databases">
        <authorList>
            <person name="Dougan E. K."/>
            <person name="Rhodes N."/>
            <person name="Thang M."/>
            <person name="Chan C."/>
        </authorList>
    </citation>
    <scope>NUCLEOTIDE SEQUENCE</scope>
</reference>
<dbReference type="Proteomes" id="UP000654075">
    <property type="component" value="Unassembled WGS sequence"/>
</dbReference>
<accession>A0A813D3A7</accession>
<feature type="compositionally biased region" description="Basic residues" evidence="1">
    <location>
        <begin position="211"/>
        <end position="220"/>
    </location>
</feature>
<feature type="compositionally biased region" description="Low complexity" evidence="1">
    <location>
        <begin position="53"/>
        <end position="62"/>
    </location>
</feature>
<organism evidence="2 3">
    <name type="scientific">Polarella glacialis</name>
    <name type="common">Dinoflagellate</name>
    <dbReference type="NCBI Taxonomy" id="89957"/>
    <lineage>
        <taxon>Eukaryota</taxon>
        <taxon>Sar</taxon>
        <taxon>Alveolata</taxon>
        <taxon>Dinophyceae</taxon>
        <taxon>Suessiales</taxon>
        <taxon>Suessiaceae</taxon>
        <taxon>Polarella</taxon>
    </lineage>
</organism>
<sequence length="220" mass="22086">MAGKVKKSQLKKAAPAGSPKAAPADSPKAAPAGSPKLAPKASPKKSKAKAPPKEAASAADPAATAAKAKLAAEAVAKILAGIALPDAQKTSTFIPLTWHTKYKDALGAYRKFVKSQSEKLTIVVVSKDNGAYVIMKAGGKSAPPAGMPDVSRAKTKAEKKAAFLAGKTLTLSPKSSPKSSPKVAPAASPKVKAAASPKVKAAPAPAGGVKKTIKKKGAKK</sequence>
<protein>
    <submittedName>
        <fullName evidence="2">Uncharacterized protein</fullName>
    </submittedName>
</protein>
<feature type="compositionally biased region" description="Low complexity" evidence="1">
    <location>
        <begin position="11"/>
        <end position="41"/>
    </location>
</feature>
<feature type="region of interest" description="Disordered" evidence="1">
    <location>
        <begin position="1"/>
        <end position="62"/>
    </location>
</feature>
<dbReference type="EMBL" id="CAJNNV010000379">
    <property type="protein sequence ID" value="CAE8582392.1"/>
    <property type="molecule type" value="Genomic_DNA"/>
</dbReference>
<dbReference type="AlphaFoldDB" id="A0A813D3A7"/>
<feature type="compositionally biased region" description="Basic residues" evidence="1">
    <location>
        <begin position="1"/>
        <end position="10"/>
    </location>
</feature>